<dbReference type="EMBL" id="JACHHR010000001">
    <property type="protein sequence ID" value="MBB5210838.1"/>
    <property type="molecule type" value="Genomic_DNA"/>
</dbReference>
<dbReference type="OrthoDB" id="9809066at2"/>
<protein>
    <submittedName>
        <fullName evidence="3">Transporter</fullName>
    </submittedName>
</protein>
<feature type="signal peptide" evidence="1">
    <location>
        <begin position="1"/>
        <end position="19"/>
    </location>
</feature>
<evidence type="ECO:0000313" key="2">
    <source>
        <dbReference type="EMBL" id="MBB5210838.1"/>
    </source>
</evidence>
<dbReference type="Proteomes" id="UP000563601">
    <property type="component" value="Unassembled WGS sequence"/>
</dbReference>
<evidence type="ECO:0000313" key="3">
    <source>
        <dbReference type="EMBL" id="QHQ38730.1"/>
    </source>
</evidence>
<keyword evidence="1" id="KW-0732">Signal</keyword>
<reference evidence="2 5" key="2">
    <citation type="submission" date="2020-08" db="EMBL/GenBank/DDBJ databases">
        <title>Genomic Encyclopedia of Type Strains, Phase IV (KMG-IV): sequencing the most valuable type-strain genomes for metagenomic binning, comparative biology and taxonomic classification.</title>
        <authorList>
            <person name="Goeker M."/>
        </authorList>
    </citation>
    <scope>NUCLEOTIDE SEQUENCE [LARGE SCALE GENOMIC DNA]</scope>
    <source>
        <strain evidence="2 5">DSM 11525</strain>
    </source>
</reference>
<sequence length="262" mass="28699">MFRAAVVLFLFSLSGLVSAESGSDLAKQLANPIASLISVPLQNNFDRQVGPEDAGRRFTMNIQPVVPITLNEDWNLISRTILPVINQEDVFPGSPERTGTGDTVQSLFFSPSKPVNGITWGVGPVFLLPTASEQELGTEKWGLGPTGVVLKQAGPWTSGALVNHIWDVAGDDNRADVNQSFVQPFFTYTTPTAWSFTLTADSTYNWDASQWTVPVGFFVGKVFKVGKQTYQISAGPRYYAESPQSGPQDLGFRMTWVMLFPK</sequence>
<feature type="chain" id="PRO_5044645594" evidence="1">
    <location>
        <begin position="20"/>
        <end position="262"/>
    </location>
</feature>
<accession>A0A6P1TAW7</accession>
<organism evidence="2 5">
    <name type="scientific">Microbulbifer hydrolyticus</name>
    <dbReference type="NCBI Taxonomy" id="48074"/>
    <lineage>
        <taxon>Bacteria</taxon>
        <taxon>Pseudomonadati</taxon>
        <taxon>Pseudomonadota</taxon>
        <taxon>Gammaproteobacteria</taxon>
        <taxon>Cellvibrionales</taxon>
        <taxon>Microbulbiferaceae</taxon>
        <taxon>Microbulbifer</taxon>
    </lineage>
</organism>
<dbReference type="RefSeq" id="WP_161858058.1">
    <property type="nucleotide sequence ID" value="NZ_CP047491.1"/>
</dbReference>
<dbReference type="AlphaFoldDB" id="A0A6P1TAW7"/>
<evidence type="ECO:0000256" key="1">
    <source>
        <dbReference type="SAM" id="SignalP"/>
    </source>
</evidence>
<reference evidence="3 4" key="1">
    <citation type="submission" date="2020-01" db="EMBL/GenBank/DDBJ databases">
        <title>The possibility of degradation of plastic by Microbulbifer hydrolyticus IRE-31.</title>
        <authorList>
            <person name="Liu L."/>
        </authorList>
    </citation>
    <scope>NUCLEOTIDE SEQUENCE [LARGE SCALE GENOMIC DNA]</scope>
    <source>
        <strain evidence="3 4">IRE-31</strain>
    </source>
</reference>
<dbReference type="EMBL" id="CP047491">
    <property type="protein sequence ID" value="QHQ38730.1"/>
    <property type="molecule type" value="Genomic_DNA"/>
</dbReference>
<name>A0A6P1TAW7_9GAMM</name>
<proteinExistence type="predicted"/>
<evidence type="ECO:0000313" key="4">
    <source>
        <dbReference type="Proteomes" id="UP000464675"/>
    </source>
</evidence>
<keyword evidence="4" id="KW-1185">Reference proteome</keyword>
<evidence type="ECO:0000313" key="5">
    <source>
        <dbReference type="Proteomes" id="UP000563601"/>
    </source>
</evidence>
<gene>
    <name evidence="3" type="ORF">GTQ55_06825</name>
    <name evidence="2" type="ORF">HNQ53_001026</name>
</gene>
<dbReference type="Proteomes" id="UP000464675">
    <property type="component" value="Chromosome"/>
</dbReference>